<protein>
    <submittedName>
        <fullName evidence="2">Uncharacterized protein</fullName>
    </submittedName>
</protein>
<dbReference type="EMBL" id="ML987213">
    <property type="protein sequence ID" value="KAF2241292.1"/>
    <property type="molecule type" value="Genomic_DNA"/>
</dbReference>
<feature type="region of interest" description="Disordered" evidence="1">
    <location>
        <begin position="294"/>
        <end position="353"/>
    </location>
</feature>
<evidence type="ECO:0000313" key="3">
    <source>
        <dbReference type="Proteomes" id="UP000800094"/>
    </source>
</evidence>
<feature type="region of interest" description="Disordered" evidence="1">
    <location>
        <begin position="1"/>
        <end position="135"/>
    </location>
</feature>
<keyword evidence="3" id="KW-1185">Reference proteome</keyword>
<feature type="compositionally biased region" description="Polar residues" evidence="1">
    <location>
        <begin position="96"/>
        <end position="121"/>
    </location>
</feature>
<reference evidence="2" key="1">
    <citation type="journal article" date="2020" name="Stud. Mycol.">
        <title>101 Dothideomycetes genomes: a test case for predicting lifestyles and emergence of pathogens.</title>
        <authorList>
            <person name="Haridas S."/>
            <person name="Albert R."/>
            <person name="Binder M."/>
            <person name="Bloem J."/>
            <person name="Labutti K."/>
            <person name="Salamov A."/>
            <person name="Andreopoulos B."/>
            <person name="Baker S."/>
            <person name="Barry K."/>
            <person name="Bills G."/>
            <person name="Bluhm B."/>
            <person name="Cannon C."/>
            <person name="Castanera R."/>
            <person name="Culley D."/>
            <person name="Daum C."/>
            <person name="Ezra D."/>
            <person name="Gonzalez J."/>
            <person name="Henrissat B."/>
            <person name="Kuo A."/>
            <person name="Liang C."/>
            <person name="Lipzen A."/>
            <person name="Lutzoni F."/>
            <person name="Magnuson J."/>
            <person name="Mondo S."/>
            <person name="Nolan M."/>
            <person name="Ohm R."/>
            <person name="Pangilinan J."/>
            <person name="Park H.-J."/>
            <person name="Ramirez L."/>
            <person name="Alfaro M."/>
            <person name="Sun H."/>
            <person name="Tritt A."/>
            <person name="Yoshinaga Y."/>
            <person name="Zwiers L.-H."/>
            <person name="Turgeon B."/>
            <person name="Goodwin S."/>
            <person name="Spatafora J."/>
            <person name="Crous P."/>
            <person name="Grigoriev I."/>
        </authorList>
    </citation>
    <scope>NUCLEOTIDE SEQUENCE</scope>
    <source>
        <strain evidence="2">CBS 122368</strain>
    </source>
</reference>
<organism evidence="2 3">
    <name type="scientific">Trematosphaeria pertusa</name>
    <dbReference type="NCBI Taxonomy" id="390896"/>
    <lineage>
        <taxon>Eukaryota</taxon>
        <taxon>Fungi</taxon>
        <taxon>Dikarya</taxon>
        <taxon>Ascomycota</taxon>
        <taxon>Pezizomycotina</taxon>
        <taxon>Dothideomycetes</taxon>
        <taxon>Pleosporomycetidae</taxon>
        <taxon>Pleosporales</taxon>
        <taxon>Massarineae</taxon>
        <taxon>Trematosphaeriaceae</taxon>
        <taxon>Trematosphaeria</taxon>
    </lineage>
</organism>
<proteinExistence type="predicted"/>
<feature type="compositionally biased region" description="Low complexity" evidence="1">
    <location>
        <begin position="49"/>
        <end position="58"/>
    </location>
</feature>
<dbReference type="OrthoDB" id="3690573at2759"/>
<gene>
    <name evidence="2" type="ORF">BU26DRAFT_525466</name>
</gene>
<feature type="compositionally biased region" description="Basic and acidic residues" evidence="1">
    <location>
        <begin position="84"/>
        <end position="94"/>
    </location>
</feature>
<dbReference type="GeneID" id="54583842"/>
<evidence type="ECO:0000256" key="1">
    <source>
        <dbReference type="SAM" id="MobiDB-lite"/>
    </source>
</evidence>
<accession>A0A6A6HU27</accession>
<feature type="compositionally biased region" description="Polar residues" evidence="1">
    <location>
        <begin position="321"/>
        <end position="336"/>
    </location>
</feature>
<sequence>MTFADLEGGKATPATNGSTPPGDMVVEGDTIRVLRSGEQVEDWEANNCKPLALAPKPAQATRARSHSFTSVADAPDPGHVAHGTTERTEQHEVSTPDVQTPSTNGPSTPAQPAKSSGSANNPIDIETLQPPPPHRFAKERVDYFVPTRLYRPLRPKPVPLVTPNGARILGPVGGHHDHGIYQMWAAKNNVPEPPGWSNAVSGAASTNWQAGVPRSGAIATGPYGYQYANASSMHSAVPVASAHVPTTYGTAQATYHPYGVSYPAPHYGPPTFPYPTEELLRKRAVQYILDNSRPRARKRRLSDDPDETSSSVYEDEPPTSKPTASAPRTSSKSPITPSGADPGTSASGRENPSDRYRSLTELLEHTQLLTSLLQSHPHSTDQKGLREDIAMFAAVSNARLQSWLFAEDELARRGRKRRRTSTETGVSPTTARTARNINGAHAHATKNSDAPVLLPGDIGQKQQAEQEKRSQDEQVRQYLSADSSLWEKSAGLGVADVHASCSPMSSEPYAQGRSD</sequence>
<dbReference type="RefSeq" id="XP_033676296.1">
    <property type="nucleotide sequence ID" value="XM_033830512.1"/>
</dbReference>
<evidence type="ECO:0000313" key="2">
    <source>
        <dbReference type="EMBL" id="KAF2241292.1"/>
    </source>
</evidence>
<dbReference type="Proteomes" id="UP000800094">
    <property type="component" value="Unassembled WGS sequence"/>
</dbReference>
<dbReference type="AlphaFoldDB" id="A0A6A6HU27"/>
<name>A0A6A6HU27_9PLEO</name>